<dbReference type="InterPro" id="IPR036148">
    <property type="entry name" value="MmgE/PrpD_sf"/>
</dbReference>
<dbReference type="SUPFAM" id="SSF103378">
    <property type="entry name" value="2-methylcitrate dehydratase PrpD"/>
    <property type="match status" value="1"/>
</dbReference>
<evidence type="ECO:0000259" key="2">
    <source>
        <dbReference type="Pfam" id="PF03972"/>
    </source>
</evidence>
<dbReference type="EMBL" id="BOML01000019">
    <property type="protein sequence ID" value="GIE00698.1"/>
    <property type="molecule type" value="Genomic_DNA"/>
</dbReference>
<dbReference type="InterPro" id="IPR045336">
    <property type="entry name" value="MmgE_PrpD_N"/>
</dbReference>
<dbReference type="InterPro" id="IPR005656">
    <property type="entry name" value="MmgE_PrpD"/>
</dbReference>
<dbReference type="InterPro" id="IPR042183">
    <property type="entry name" value="MmgE/PrpD_sf_1"/>
</dbReference>
<feature type="domain" description="MmgE/PrpD C-terminal" evidence="3">
    <location>
        <begin position="268"/>
        <end position="364"/>
    </location>
</feature>
<name>A0ABQ3YSY4_9ACTN</name>
<comment type="caution">
    <text evidence="4">The sequence shown here is derived from an EMBL/GenBank/DDBJ whole genome shotgun (WGS) entry which is preliminary data.</text>
</comment>
<dbReference type="Proteomes" id="UP000637628">
    <property type="component" value="Unassembled WGS sequence"/>
</dbReference>
<gene>
    <name evidence="4" type="ORF">Adu01nite_20480</name>
</gene>
<dbReference type="RefSeq" id="WP_203726333.1">
    <property type="nucleotide sequence ID" value="NZ_BOML01000019.1"/>
</dbReference>
<dbReference type="InterPro" id="IPR045337">
    <property type="entry name" value="MmgE_PrpD_C"/>
</dbReference>
<dbReference type="Gene3D" id="3.30.1330.120">
    <property type="entry name" value="2-methylcitrate dehydratase PrpD"/>
    <property type="match status" value="1"/>
</dbReference>
<feature type="domain" description="MmgE/PrpD N-terminal" evidence="2">
    <location>
        <begin position="10"/>
        <end position="244"/>
    </location>
</feature>
<comment type="similarity">
    <text evidence="1">Belongs to the PrpD family.</text>
</comment>
<keyword evidence="5" id="KW-1185">Reference proteome</keyword>
<sequence length="431" mass="43151">MSTDPAAVVLARWASELRCADLPPDVVDAAERHLIDAVGCAVAGIRRGAADPALTVARSLGGPPEAQLFTGERLGAVAAAFGNAVAVHALDFDDTHPGGLVHASAVTVPVALAVGAAASADELITALVAGMETVCRLGAAVPHGFHARGLHATSICGPVAAAVVAGKLLGLDAPTLTAAIGIAASGASGLLEFLHSPAGTKQLHPGTAVANGILAARLAAAGATGPAGALDGAYGLYRALADRQPDRDTLLGGLGSRWETTGIAVKPYPCCQLSHASLDAARPFAGSEPGTQAGAVTVTLHPAAVPIVAEEPKRRPRSAYEAKFSVYFGVAAMIIDGRVDLDTFDHLDRPDLLELAARITVRTRDAGGVPADAPGDVEVEGHRSIVDRAAGPGVRDKAAANLGAGAHAVFAAVDSRAGAAALLDAIEGCLT</sequence>
<proteinExistence type="inferred from homology"/>
<accession>A0ABQ3YSY4</accession>
<reference evidence="4 5" key="1">
    <citation type="submission" date="2021-01" db="EMBL/GenBank/DDBJ databases">
        <title>Whole genome shotgun sequence of Actinoplanes durhamensis NBRC 14914.</title>
        <authorList>
            <person name="Komaki H."/>
            <person name="Tamura T."/>
        </authorList>
    </citation>
    <scope>NUCLEOTIDE SEQUENCE [LARGE SCALE GENOMIC DNA]</scope>
    <source>
        <strain evidence="4 5">NBRC 14914</strain>
    </source>
</reference>
<organism evidence="4 5">
    <name type="scientific">Paractinoplanes durhamensis</name>
    <dbReference type="NCBI Taxonomy" id="113563"/>
    <lineage>
        <taxon>Bacteria</taxon>
        <taxon>Bacillati</taxon>
        <taxon>Actinomycetota</taxon>
        <taxon>Actinomycetes</taxon>
        <taxon>Micromonosporales</taxon>
        <taxon>Micromonosporaceae</taxon>
        <taxon>Paractinoplanes</taxon>
    </lineage>
</organism>
<dbReference type="InterPro" id="IPR042188">
    <property type="entry name" value="MmgE/PrpD_sf_2"/>
</dbReference>
<evidence type="ECO:0000313" key="5">
    <source>
        <dbReference type="Proteomes" id="UP000637628"/>
    </source>
</evidence>
<evidence type="ECO:0000256" key="1">
    <source>
        <dbReference type="ARBA" id="ARBA00006174"/>
    </source>
</evidence>
<dbReference type="PANTHER" id="PTHR16943">
    <property type="entry name" value="2-METHYLCITRATE DEHYDRATASE-RELATED"/>
    <property type="match status" value="1"/>
</dbReference>
<evidence type="ECO:0000313" key="4">
    <source>
        <dbReference type="EMBL" id="GIE00698.1"/>
    </source>
</evidence>
<protein>
    <submittedName>
        <fullName evidence="4">MmgE/Prp family protein</fullName>
    </submittedName>
</protein>
<dbReference type="Pfam" id="PF03972">
    <property type="entry name" value="MmgE_PrpD_N"/>
    <property type="match status" value="1"/>
</dbReference>
<evidence type="ECO:0000259" key="3">
    <source>
        <dbReference type="Pfam" id="PF19305"/>
    </source>
</evidence>
<dbReference type="Gene3D" id="1.10.4100.10">
    <property type="entry name" value="2-methylcitrate dehydratase PrpD"/>
    <property type="match status" value="1"/>
</dbReference>
<dbReference type="PANTHER" id="PTHR16943:SF8">
    <property type="entry name" value="2-METHYLCITRATE DEHYDRATASE"/>
    <property type="match status" value="1"/>
</dbReference>
<dbReference type="Pfam" id="PF19305">
    <property type="entry name" value="MmgE_PrpD_C"/>
    <property type="match status" value="1"/>
</dbReference>